<keyword evidence="4" id="KW-1185">Reference proteome</keyword>
<feature type="transmembrane region" description="Helical" evidence="2">
    <location>
        <begin position="485"/>
        <end position="506"/>
    </location>
</feature>
<feature type="compositionally biased region" description="Acidic residues" evidence="1">
    <location>
        <begin position="745"/>
        <end position="756"/>
    </location>
</feature>
<name>A0A151GBQ0_DRECN</name>
<dbReference type="GeneID" id="63719149"/>
<protein>
    <recommendedName>
        <fullName evidence="5">Ubiquitin-protein ligase</fullName>
    </recommendedName>
</protein>
<dbReference type="EMBL" id="LAYC01000003">
    <property type="protein sequence ID" value="KYK54546.1"/>
    <property type="molecule type" value="Genomic_DNA"/>
</dbReference>
<dbReference type="STRING" id="98403.A0A151GBQ0"/>
<feature type="region of interest" description="Disordered" evidence="1">
    <location>
        <begin position="1"/>
        <end position="23"/>
    </location>
</feature>
<dbReference type="Proteomes" id="UP000076580">
    <property type="component" value="Chromosome 03"/>
</dbReference>
<comment type="caution">
    <text evidence="3">The sequence shown here is derived from an EMBL/GenBank/DDBJ whole genome shotgun (WGS) entry which is preliminary data.</text>
</comment>
<dbReference type="GO" id="GO:0016567">
    <property type="term" value="P:protein ubiquitination"/>
    <property type="evidence" value="ECO:0007669"/>
    <property type="project" value="TreeGrafter"/>
</dbReference>
<dbReference type="PANTHER" id="PTHR22696">
    <property type="entry name" value="E3 UBIQUITIN-PROTEIN LIGASE RNF26"/>
    <property type="match status" value="1"/>
</dbReference>
<evidence type="ECO:0000256" key="1">
    <source>
        <dbReference type="SAM" id="MobiDB-lite"/>
    </source>
</evidence>
<dbReference type="InParanoid" id="A0A151GBQ0"/>
<feature type="region of interest" description="Disordered" evidence="1">
    <location>
        <begin position="742"/>
        <end position="771"/>
    </location>
</feature>
<keyword evidence="2" id="KW-0472">Membrane</keyword>
<dbReference type="GO" id="GO:0006511">
    <property type="term" value="P:ubiquitin-dependent protein catabolic process"/>
    <property type="evidence" value="ECO:0007669"/>
    <property type="project" value="TreeGrafter"/>
</dbReference>
<feature type="transmembrane region" description="Helical" evidence="2">
    <location>
        <begin position="604"/>
        <end position="624"/>
    </location>
</feature>
<evidence type="ECO:0008006" key="5">
    <source>
        <dbReference type="Google" id="ProtNLM"/>
    </source>
</evidence>
<feature type="transmembrane region" description="Helical" evidence="2">
    <location>
        <begin position="380"/>
        <end position="400"/>
    </location>
</feature>
<feature type="region of interest" description="Disordered" evidence="1">
    <location>
        <begin position="876"/>
        <end position="899"/>
    </location>
</feature>
<organism evidence="3 4">
    <name type="scientific">Drechmeria coniospora</name>
    <name type="common">Nematophagous fungus</name>
    <name type="synonym">Meria coniospora</name>
    <dbReference type="NCBI Taxonomy" id="98403"/>
    <lineage>
        <taxon>Eukaryota</taxon>
        <taxon>Fungi</taxon>
        <taxon>Dikarya</taxon>
        <taxon>Ascomycota</taxon>
        <taxon>Pezizomycotina</taxon>
        <taxon>Sordariomycetes</taxon>
        <taxon>Hypocreomycetidae</taxon>
        <taxon>Hypocreales</taxon>
        <taxon>Ophiocordycipitaceae</taxon>
        <taxon>Drechmeria</taxon>
    </lineage>
</organism>
<proteinExistence type="predicted"/>
<dbReference type="RefSeq" id="XP_040653898.1">
    <property type="nucleotide sequence ID" value="XM_040803794.1"/>
</dbReference>
<dbReference type="GO" id="GO:0061630">
    <property type="term" value="F:ubiquitin protein ligase activity"/>
    <property type="evidence" value="ECO:0007669"/>
    <property type="project" value="TreeGrafter"/>
</dbReference>
<dbReference type="AlphaFoldDB" id="A0A151GBQ0"/>
<reference evidence="3 4" key="1">
    <citation type="journal article" date="2016" name="Sci. Rep.">
        <title>Insights into Adaptations to a Near-Obligate Nematode Endoparasitic Lifestyle from the Finished Genome of Drechmeria coniospora.</title>
        <authorList>
            <person name="Zhang L."/>
            <person name="Zhou Z."/>
            <person name="Guo Q."/>
            <person name="Fokkens L."/>
            <person name="Miskei M."/>
            <person name="Pocsi I."/>
            <person name="Zhang W."/>
            <person name="Chen M."/>
            <person name="Wang L."/>
            <person name="Sun Y."/>
            <person name="Donzelli B.G."/>
            <person name="Gibson D.M."/>
            <person name="Nelson D.R."/>
            <person name="Luo J.G."/>
            <person name="Rep M."/>
            <person name="Liu H."/>
            <person name="Yang S."/>
            <person name="Wang J."/>
            <person name="Krasnoff S.B."/>
            <person name="Xu Y."/>
            <person name="Molnar I."/>
            <person name="Lin M."/>
        </authorList>
    </citation>
    <scope>NUCLEOTIDE SEQUENCE [LARGE SCALE GENOMIC DNA]</scope>
    <source>
        <strain evidence="3 4">ARSEF 6962</strain>
    </source>
</reference>
<gene>
    <name evidence="3" type="ORF">DCS_06506</name>
</gene>
<evidence type="ECO:0000313" key="3">
    <source>
        <dbReference type="EMBL" id="KYK54546.1"/>
    </source>
</evidence>
<dbReference type="PANTHER" id="PTHR22696:SF1">
    <property type="entry name" value="E3 UBIQUITIN-PROTEIN LIGASE RNF26"/>
    <property type="match status" value="1"/>
</dbReference>
<sequence>MDEEPGSQMGRPASSILSPSRPQGSVKGWYNLTAWVVNVTRYAPFVEDFVRAGPRMFTKLGSYMALPESLAASAQEIESETTDADLLHPILNNQNLRNMLELNPTVSYPHNSGQDDPAARAPHLSLDGTRGLGSVFSYVTSKWALSCIAMAIVLNRTHMFAATRRRLHLRWHTRLLLRLAPTVLLLTQACRLLQSIQCQTSPDFSRLRWGDPTRRSDLLFAHPSNLLNALGSTLLLGATDEQSCAAVGMTAMNSPGKGHQLQGSLSLLWPLFGSLCLSHFLETVSCAVQGRPIVAETGMTLFEQSLAFAEADATVSNQIGWGESTKLGGVVALTRAVILKRANTSPEVLLVAFLSTMTHITSQVLGIFDLQAKFRLLNTGFWGLCFMASIIWSVFCFELGNPSAQDLLRFPTVCIIGFVPHVLVLLGIIMCLGIYGLALVLSALSPPVDPRWSSMTLRQRLVHAHSNMQANVSVSDIRITREMDFYTALLRTGFAAITMASQAVYLNEDRGVSMQRHTWLEEARFREMEEFERQCVGIGLANSHHGQIGTIGLIPVKGGSAAASSGYARERAAQKLPKGRRERGLGAGTGAAERTSRWLMAIEFLLSISNLVARIGALCVLWSMGMVRIQCRPAWLLWLARRRKPTDDDSESAAVREGEAGSAWRRPTSFDGSGLIPTVEGVDVEAEFRRVADFDDEDGLDNELYRYWLKGGWWGSSDASGDFQPQSADFDWDNTSVVSRLSVDSDGESREDEWGSEDGQSTPTRHSQHLSHAGKSFIFDTPLDMVSLARLLQPATREEREEAATLAAHLQSSVVMTRAAFQRSKHLQRSRVLTTIGVRPSQTAEPGRNTRLDVDEEEDLLEQLLLSRRRAPLGALGTGPSSVRHGGSEDGAVVTDSPPCVPNLRPLNESRAAASGHAAAWHTIGVLAREVILQAWTYLLAGISTATAVVWKFYERVASGWQIP</sequence>
<accession>A0A151GBQ0</accession>
<evidence type="ECO:0000256" key="2">
    <source>
        <dbReference type="SAM" id="Phobius"/>
    </source>
</evidence>
<keyword evidence="2" id="KW-0812">Transmembrane</keyword>
<keyword evidence="2" id="KW-1133">Transmembrane helix</keyword>
<feature type="region of interest" description="Disordered" evidence="1">
    <location>
        <begin position="648"/>
        <end position="671"/>
    </location>
</feature>
<feature type="transmembrane region" description="Helical" evidence="2">
    <location>
        <begin position="412"/>
        <end position="445"/>
    </location>
</feature>
<evidence type="ECO:0000313" key="4">
    <source>
        <dbReference type="Proteomes" id="UP000076580"/>
    </source>
</evidence>